<evidence type="ECO:0008006" key="4">
    <source>
        <dbReference type="Google" id="ProtNLM"/>
    </source>
</evidence>
<dbReference type="RefSeq" id="WP_090040056.1">
    <property type="nucleotide sequence ID" value="NZ_FOKI01000008.1"/>
</dbReference>
<dbReference type="Proteomes" id="UP000198619">
    <property type="component" value="Unassembled WGS sequence"/>
</dbReference>
<name>A0A1I0XGH8_9CLOT</name>
<feature type="compositionally biased region" description="Polar residues" evidence="1">
    <location>
        <begin position="88"/>
        <end position="99"/>
    </location>
</feature>
<evidence type="ECO:0000313" key="3">
    <source>
        <dbReference type="Proteomes" id="UP000198619"/>
    </source>
</evidence>
<accession>A0A1I0XGH8</accession>
<dbReference type="InterPro" id="IPR024997">
    <property type="entry name" value="DUF3892"/>
</dbReference>
<evidence type="ECO:0000256" key="1">
    <source>
        <dbReference type="SAM" id="MobiDB-lite"/>
    </source>
</evidence>
<dbReference type="EMBL" id="FOKI01000008">
    <property type="protein sequence ID" value="SFB00135.1"/>
    <property type="molecule type" value="Genomic_DNA"/>
</dbReference>
<feature type="region of interest" description="Disordered" evidence="1">
    <location>
        <begin position="79"/>
        <end position="99"/>
    </location>
</feature>
<evidence type="ECO:0000313" key="2">
    <source>
        <dbReference type="EMBL" id="SFB00135.1"/>
    </source>
</evidence>
<feature type="region of interest" description="Disordered" evidence="1">
    <location>
        <begin position="1"/>
        <end position="23"/>
    </location>
</feature>
<dbReference type="OrthoDB" id="2054315at2"/>
<dbReference type="STRING" id="84698.SAMN04488528_1008104"/>
<organism evidence="2 3">
    <name type="scientific">Clostridium frigidicarnis</name>
    <dbReference type="NCBI Taxonomy" id="84698"/>
    <lineage>
        <taxon>Bacteria</taxon>
        <taxon>Bacillati</taxon>
        <taxon>Bacillota</taxon>
        <taxon>Clostridia</taxon>
        <taxon>Eubacteriales</taxon>
        <taxon>Clostridiaceae</taxon>
        <taxon>Clostridium</taxon>
    </lineage>
</organism>
<proteinExistence type="predicted"/>
<reference evidence="2 3" key="1">
    <citation type="submission" date="2016-10" db="EMBL/GenBank/DDBJ databases">
        <authorList>
            <person name="de Groot N.N."/>
        </authorList>
    </citation>
    <scope>NUCLEOTIDE SEQUENCE [LARGE SCALE GENOMIC DNA]</scope>
    <source>
        <strain evidence="2 3">DSM 12271</strain>
    </source>
</reference>
<dbReference type="AlphaFoldDB" id="A0A1I0XGH8"/>
<protein>
    <recommendedName>
        <fullName evidence="4">DUF3892 domain-containing protein</fullName>
    </recommendedName>
</protein>
<gene>
    <name evidence="2" type="ORF">SAMN04488528_1008104</name>
</gene>
<sequence length="99" mass="10667">MNNLNDGMIGNLPKNINKEVPTPKSDAKFITKLVKHSGEVVGYELSNGEKISKEEGIALAKQGEIQGVAVATREGEEYLRSLPDETEGNNLSSLPVISD</sequence>
<keyword evidence="3" id="KW-1185">Reference proteome</keyword>
<dbReference type="Pfam" id="PF13031">
    <property type="entry name" value="DUF3892"/>
    <property type="match status" value="1"/>
</dbReference>